<feature type="compositionally biased region" description="Acidic residues" evidence="9">
    <location>
        <begin position="469"/>
        <end position="479"/>
    </location>
</feature>
<evidence type="ECO:0000256" key="4">
    <source>
        <dbReference type="ARBA" id="ARBA00022705"/>
    </source>
</evidence>
<feature type="compositionally biased region" description="Acidic residues" evidence="9">
    <location>
        <begin position="216"/>
        <end position="225"/>
    </location>
</feature>
<sequence>MDDHVLQSSADVASKALELRADLKTWEKAFAATHEGRKAGREDIKQHPVIASKYKEYGRLKALESTLSRRESRRENRRGPVDSQSKKRGYGSPTGPETSQALTTPRKAAKGIFATPTNNRTRHVPQVDEFVSPATFRKLFSPSTHRQVAPVMSPLKAAIGPTPQRDGKALGLFDMLSESGGSRTTPSSKKQKEVLVAGFHTPSRDRLGNKLAGVPEENEEEEVEEEHARLSRTPASSTKQFYLANLFATPTTMRYAAMVEADDGLPGDGKAPLMSQSGPLSEPNASETPSFLRRMNFNRVAPPSANSETMGLSPIAARKPLKFAGKGLSHLVQGLREMEEDREDDEWDMLREIEAEQEAASFQVAQSQPVLQEGRPYKKKGQKRTTRRVVMRPVVTRAKKSNSAPMATKEDSGSEEGEDGEQEEVTVLETQLPTGSEVINDALDSDHEEVASLHTMSGSDGGRAVSEDPSSDSDDDPDFGESSKLSTRPKSFSERLQEAVSMAEPTPKELAAKAPPTQQKEEKTFKPRMIKANAQVHTNYRSLKIHHRGGTQGRGRFRRR</sequence>
<dbReference type="GO" id="GO:0003697">
    <property type="term" value="F:single-stranded DNA binding"/>
    <property type="evidence" value="ECO:0007669"/>
    <property type="project" value="TreeGrafter"/>
</dbReference>
<keyword evidence="4 8" id="KW-0235">DNA replication</keyword>
<dbReference type="Gene3D" id="1.10.10.1460">
    <property type="match status" value="1"/>
</dbReference>
<evidence type="ECO:0000256" key="5">
    <source>
        <dbReference type="ARBA" id="ARBA00023242"/>
    </source>
</evidence>
<dbReference type="EMBL" id="WIWV01000032">
    <property type="protein sequence ID" value="KAF7717029.1"/>
    <property type="molecule type" value="Genomic_DNA"/>
</dbReference>
<dbReference type="PANTHER" id="PTHR28124">
    <property type="entry name" value="DNA REPLICATION REGULATOR SLD2"/>
    <property type="match status" value="1"/>
</dbReference>
<evidence type="ECO:0000313" key="10">
    <source>
        <dbReference type="EMBL" id="KAF7717029.1"/>
    </source>
</evidence>
<feature type="compositionally biased region" description="Basic residues" evidence="9">
    <location>
        <begin position="377"/>
        <end position="390"/>
    </location>
</feature>
<keyword evidence="5 8" id="KW-0539">Nucleus</keyword>
<feature type="compositionally biased region" description="Polar residues" evidence="9">
    <location>
        <begin position="274"/>
        <end position="288"/>
    </location>
</feature>
<feature type="region of interest" description="Disordered" evidence="9">
    <location>
        <begin position="61"/>
        <end position="108"/>
    </location>
</feature>
<comment type="caution">
    <text evidence="10">The sequence shown here is derived from an EMBL/GenBank/DDBJ whole genome shotgun (WGS) entry which is preliminary data.</text>
</comment>
<dbReference type="GO" id="GO:0006270">
    <property type="term" value="P:DNA replication initiation"/>
    <property type="evidence" value="ECO:0007669"/>
    <property type="project" value="UniProtKB-UniRule"/>
</dbReference>
<comment type="function">
    <text evidence="7 8">Has a role in the initiation of DNA replication. Required at S-phase checkpoint.</text>
</comment>
<dbReference type="OrthoDB" id="8775810at2759"/>
<gene>
    <name evidence="10" type="ORF">PECM_004903</name>
</gene>
<feature type="region of interest" description="Disordered" evidence="9">
    <location>
        <begin position="203"/>
        <end position="232"/>
    </location>
</feature>
<keyword evidence="11" id="KW-1185">Reference proteome</keyword>
<dbReference type="GO" id="GO:1902977">
    <property type="term" value="P:mitotic DNA replication preinitiation complex assembly"/>
    <property type="evidence" value="ECO:0007669"/>
    <property type="project" value="TreeGrafter"/>
</dbReference>
<dbReference type="CDD" id="cd22289">
    <property type="entry name" value="RecQL4_SLD2_NTD"/>
    <property type="match status" value="1"/>
</dbReference>
<dbReference type="GO" id="GO:0031261">
    <property type="term" value="C:DNA replication preinitiation complex"/>
    <property type="evidence" value="ECO:0007669"/>
    <property type="project" value="TreeGrafter"/>
</dbReference>
<dbReference type="AlphaFoldDB" id="A0A8J8WKV4"/>
<name>A0A8J8WKV4_9EURO</name>
<organism evidence="10 11">
    <name type="scientific">Penicillium ucsense</name>
    <dbReference type="NCBI Taxonomy" id="2839758"/>
    <lineage>
        <taxon>Eukaryota</taxon>
        <taxon>Fungi</taxon>
        <taxon>Dikarya</taxon>
        <taxon>Ascomycota</taxon>
        <taxon>Pezizomycotina</taxon>
        <taxon>Eurotiomycetes</taxon>
        <taxon>Eurotiomycetidae</taxon>
        <taxon>Eurotiales</taxon>
        <taxon>Aspergillaceae</taxon>
        <taxon>Penicillium</taxon>
    </lineage>
</organism>
<evidence type="ECO:0000256" key="7">
    <source>
        <dbReference type="ARBA" id="ARBA00025253"/>
    </source>
</evidence>
<dbReference type="FunFam" id="1.10.10.1460:FF:000001">
    <property type="entry name" value="DNA replication regulator Sld2"/>
    <property type="match status" value="1"/>
</dbReference>
<evidence type="ECO:0000313" key="11">
    <source>
        <dbReference type="Proteomes" id="UP000631181"/>
    </source>
</evidence>
<dbReference type="GO" id="GO:0003688">
    <property type="term" value="F:DNA replication origin binding"/>
    <property type="evidence" value="ECO:0007669"/>
    <property type="project" value="TreeGrafter"/>
</dbReference>
<accession>A0A8J8WKV4</accession>
<dbReference type="Pfam" id="PF11719">
    <property type="entry name" value="Drc1-Sld2"/>
    <property type="match status" value="1"/>
</dbReference>
<evidence type="ECO:0000256" key="6">
    <source>
        <dbReference type="ARBA" id="ARBA00023306"/>
    </source>
</evidence>
<comment type="subcellular location">
    <subcellularLocation>
        <location evidence="1 8">Nucleus</location>
    </subcellularLocation>
</comment>
<dbReference type="Proteomes" id="UP000631181">
    <property type="component" value="Unassembled WGS sequence"/>
</dbReference>
<evidence type="ECO:0000256" key="8">
    <source>
        <dbReference type="RuleBase" id="RU367067"/>
    </source>
</evidence>
<feature type="compositionally biased region" description="Basic and acidic residues" evidence="9">
    <location>
        <begin position="61"/>
        <end position="80"/>
    </location>
</feature>
<dbReference type="InterPro" id="IPR040203">
    <property type="entry name" value="Sld2"/>
</dbReference>
<dbReference type="PANTHER" id="PTHR28124:SF1">
    <property type="entry name" value="DNA REPLICATION REGULATOR SLD2"/>
    <property type="match status" value="1"/>
</dbReference>
<feature type="region of interest" description="Disordered" evidence="9">
    <location>
        <begin position="360"/>
        <end position="525"/>
    </location>
</feature>
<feature type="region of interest" description="Disordered" evidence="9">
    <location>
        <begin position="267"/>
        <end position="288"/>
    </location>
</feature>
<dbReference type="InterPro" id="IPR021110">
    <property type="entry name" value="DNA_rep_checkpnt_protein"/>
</dbReference>
<evidence type="ECO:0000256" key="2">
    <source>
        <dbReference type="ARBA" id="ARBA00007276"/>
    </source>
</evidence>
<dbReference type="GO" id="GO:0000727">
    <property type="term" value="P:double-strand break repair via break-induced replication"/>
    <property type="evidence" value="ECO:0007669"/>
    <property type="project" value="TreeGrafter"/>
</dbReference>
<evidence type="ECO:0000256" key="1">
    <source>
        <dbReference type="ARBA" id="ARBA00004123"/>
    </source>
</evidence>
<reference evidence="10" key="1">
    <citation type="journal article" date="2020" name="Front. Microbiol.">
        <title>Gene regulatory networks of Penicillium echinulatum 2HH and Penicillium oxalicum 114-2 inferred by a computational biology approach.</title>
        <authorList>
            <person name="Lenz A.R."/>
            <person name="Galan-Vasquez E."/>
            <person name="Balbinot E."/>
            <person name="De Abreu F.P."/>
            <person name="De Oliveira N.S."/>
            <person name="Da Rosa L.O."/>
            <person name="De Avila E Silva S."/>
            <person name="Camassola M."/>
            <person name="Dillon A.J.P."/>
            <person name="Perez-Rueda E."/>
        </authorList>
    </citation>
    <scope>NUCLEOTIDE SEQUENCE</scope>
    <source>
        <strain evidence="10">S1M29</strain>
    </source>
</reference>
<evidence type="ECO:0000256" key="3">
    <source>
        <dbReference type="ARBA" id="ARBA00018363"/>
    </source>
</evidence>
<keyword evidence="6 8" id="KW-0131">Cell cycle</keyword>
<protein>
    <recommendedName>
        <fullName evidence="3 8">DNA replication regulator SLD2</fullName>
    </recommendedName>
</protein>
<feature type="compositionally biased region" description="Acidic residues" evidence="9">
    <location>
        <begin position="413"/>
        <end position="426"/>
    </location>
</feature>
<proteinExistence type="inferred from homology"/>
<evidence type="ECO:0000256" key="9">
    <source>
        <dbReference type="SAM" id="MobiDB-lite"/>
    </source>
</evidence>
<comment type="similarity">
    <text evidence="2 8">Belongs to the SLD2 family.</text>
</comment>